<evidence type="ECO:0000256" key="4">
    <source>
        <dbReference type="ARBA" id="ARBA00022723"/>
    </source>
</evidence>
<dbReference type="PANTHER" id="PTHR43221:SF2">
    <property type="entry name" value="PROTEASE HTPX HOMOLOG"/>
    <property type="match status" value="1"/>
</dbReference>
<dbReference type="GO" id="GO:0008237">
    <property type="term" value="F:metallopeptidase activity"/>
    <property type="evidence" value="ECO:0007669"/>
    <property type="project" value="UniProtKB-KW"/>
</dbReference>
<comment type="similarity">
    <text evidence="10">Belongs to the peptidase M48 family.</text>
</comment>
<dbReference type="CDD" id="cd07328">
    <property type="entry name" value="M48_Ste24p_like"/>
    <property type="match status" value="1"/>
</dbReference>
<feature type="transmembrane region" description="Helical" evidence="11">
    <location>
        <begin position="117"/>
        <end position="135"/>
    </location>
</feature>
<evidence type="ECO:0000313" key="14">
    <source>
        <dbReference type="Proteomes" id="UP000670947"/>
    </source>
</evidence>
<keyword evidence="2 10" id="KW-0645">Protease</keyword>
<evidence type="ECO:0000256" key="8">
    <source>
        <dbReference type="ARBA" id="ARBA00023049"/>
    </source>
</evidence>
<keyword evidence="7 11" id="KW-1133">Transmembrane helix</keyword>
<evidence type="ECO:0000256" key="9">
    <source>
        <dbReference type="ARBA" id="ARBA00023136"/>
    </source>
</evidence>
<evidence type="ECO:0000259" key="12">
    <source>
        <dbReference type="Pfam" id="PF01435"/>
    </source>
</evidence>
<feature type="transmembrane region" description="Helical" evidence="11">
    <location>
        <begin position="267"/>
        <end position="288"/>
    </location>
</feature>
<keyword evidence="3 11" id="KW-0812">Transmembrane</keyword>
<dbReference type="InterPro" id="IPR001915">
    <property type="entry name" value="Peptidase_M48"/>
</dbReference>
<protein>
    <submittedName>
        <fullName evidence="13">M48 family metalloprotease</fullName>
        <ecNumber evidence="13">3.4.24.-</ecNumber>
    </submittedName>
</protein>
<evidence type="ECO:0000313" key="13">
    <source>
        <dbReference type="EMBL" id="MBO7746921.1"/>
    </source>
</evidence>
<comment type="cofactor">
    <cofactor evidence="10">
        <name>Zn(2+)</name>
        <dbReference type="ChEBI" id="CHEBI:29105"/>
    </cofactor>
    <text evidence="10">Binds 1 zinc ion per subunit.</text>
</comment>
<reference evidence="13 14" key="1">
    <citation type="submission" date="2021-03" db="EMBL/GenBank/DDBJ databases">
        <title>Paenibacillus artemisicola MWE-103 whole genome sequence.</title>
        <authorList>
            <person name="Ham Y.J."/>
        </authorList>
    </citation>
    <scope>NUCLEOTIDE SEQUENCE [LARGE SCALE GENOMIC DNA]</scope>
    <source>
        <strain evidence="13 14">MWE-103</strain>
    </source>
</reference>
<dbReference type="EC" id="3.4.24.-" evidence="13"/>
<dbReference type="Proteomes" id="UP000670947">
    <property type="component" value="Unassembled WGS sequence"/>
</dbReference>
<dbReference type="RefSeq" id="WP_208849662.1">
    <property type="nucleotide sequence ID" value="NZ_JAGGDJ010000025.1"/>
</dbReference>
<evidence type="ECO:0000256" key="3">
    <source>
        <dbReference type="ARBA" id="ARBA00022692"/>
    </source>
</evidence>
<evidence type="ECO:0000256" key="1">
    <source>
        <dbReference type="ARBA" id="ARBA00022475"/>
    </source>
</evidence>
<dbReference type="PANTHER" id="PTHR43221">
    <property type="entry name" value="PROTEASE HTPX"/>
    <property type="match status" value="1"/>
</dbReference>
<keyword evidence="9 11" id="KW-0472">Membrane</keyword>
<keyword evidence="5 10" id="KW-0378">Hydrolase</keyword>
<name>A0ABS3WFM9_9BACL</name>
<keyword evidence="1" id="KW-1003">Cell membrane</keyword>
<evidence type="ECO:0000256" key="6">
    <source>
        <dbReference type="ARBA" id="ARBA00022833"/>
    </source>
</evidence>
<keyword evidence="6 10" id="KW-0862">Zinc</keyword>
<accession>A0ABS3WFM9</accession>
<evidence type="ECO:0000256" key="10">
    <source>
        <dbReference type="RuleBase" id="RU003983"/>
    </source>
</evidence>
<dbReference type="InterPro" id="IPR050083">
    <property type="entry name" value="HtpX_protease"/>
</dbReference>
<feature type="transmembrane region" description="Helical" evidence="11">
    <location>
        <begin position="90"/>
        <end position="111"/>
    </location>
</feature>
<dbReference type="Pfam" id="PF01435">
    <property type="entry name" value="Peptidase_M48"/>
    <property type="match status" value="1"/>
</dbReference>
<keyword evidence="14" id="KW-1185">Reference proteome</keyword>
<comment type="caution">
    <text evidence="13">The sequence shown here is derived from an EMBL/GenBank/DDBJ whole genome shotgun (WGS) entry which is preliminary data.</text>
</comment>
<dbReference type="EMBL" id="JAGGDJ010000025">
    <property type="protein sequence ID" value="MBO7746921.1"/>
    <property type="molecule type" value="Genomic_DNA"/>
</dbReference>
<evidence type="ECO:0000256" key="11">
    <source>
        <dbReference type="SAM" id="Phobius"/>
    </source>
</evidence>
<keyword evidence="4" id="KW-0479">Metal-binding</keyword>
<evidence type="ECO:0000256" key="7">
    <source>
        <dbReference type="ARBA" id="ARBA00022989"/>
    </source>
</evidence>
<gene>
    <name evidence="13" type="ORF">I8J29_22215</name>
</gene>
<feature type="domain" description="Peptidase M48" evidence="12">
    <location>
        <begin position="157"/>
        <end position="385"/>
    </location>
</feature>
<keyword evidence="8 10" id="KW-0482">Metalloprotease</keyword>
<evidence type="ECO:0000256" key="5">
    <source>
        <dbReference type="ARBA" id="ARBA00022801"/>
    </source>
</evidence>
<proteinExistence type="inferred from homology"/>
<organism evidence="13 14">
    <name type="scientific">Paenibacillus artemisiicola</name>
    <dbReference type="NCBI Taxonomy" id="1172618"/>
    <lineage>
        <taxon>Bacteria</taxon>
        <taxon>Bacillati</taxon>
        <taxon>Bacillota</taxon>
        <taxon>Bacilli</taxon>
        <taxon>Bacillales</taxon>
        <taxon>Paenibacillaceae</taxon>
        <taxon>Paenibacillus</taxon>
    </lineage>
</organism>
<sequence>MQAEATVSQTDETYQACPSCGRRIPAHANYRSWCECGWNLEPSDQDAPQGRIEATYLKLGQRIGKKLLQDMIQDSDAQGKLFRGRLLTNLFSGLVHAVTAALLIGCCYLIVKGMQGYYFFYLLAAVVALAVWFSMPRIPKLSYDGILLSRQEYAALYALVDEICEEMRLPRIDGLILDHRFNASYAQAGWRMKRYVTLGLPLFGILDREERIALIGHEIAHGVNRDARRSFFTLSAYRTLIRWHDLLNPQDSLILERNWAVFLSKNVLKLLSYIPLYMAVGFIHLYYYESQRAEYLADALSAEMSGTEAMMRLNDKLYGEQTFSMALQRYVLNGQQGSFFEAYKAIALAMPERERERIRRVELLEGSRLDYTHPPGAYRIQFLQRHYRSSAKVALTDERSDRIEAELKKAEPRIEARMIQDFQASLY</sequence>
<dbReference type="Gene3D" id="3.30.2010.10">
    <property type="entry name" value="Metalloproteases ('zincins'), catalytic domain"/>
    <property type="match status" value="1"/>
</dbReference>
<evidence type="ECO:0000256" key="2">
    <source>
        <dbReference type="ARBA" id="ARBA00022670"/>
    </source>
</evidence>